<reference evidence="8" key="1">
    <citation type="submission" date="2008-03" db="EMBL/GenBank/DDBJ databases">
        <title>Complete sequence of chromosome of Beijerinckia indica subsp. indica ATCC 9039.</title>
        <authorList>
            <consortium name="US DOE Joint Genome Institute"/>
            <person name="Copeland A."/>
            <person name="Lucas S."/>
            <person name="Lapidus A."/>
            <person name="Glavina del Rio T."/>
            <person name="Dalin E."/>
            <person name="Tice H."/>
            <person name="Bruce D."/>
            <person name="Goodwin L."/>
            <person name="Pitluck S."/>
            <person name="LaButti K."/>
            <person name="Schmutz J."/>
            <person name="Larimer F."/>
            <person name="Land M."/>
            <person name="Hauser L."/>
            <person name="Kyrpides N."/>
            <person name="Mikhailova N."/>
            <person name="Dunfield P.F."/>
            <person name="Dedysh S.N."/>
            <person name="Liesack W."/>
            <person name="Saw J.H."/>
            <person name="Alam M."/>
            <person name="Chen Y."/>
            <person name="Murrell J.C."/>
            <person name="Richardson P."/>
        </authorList>
    </citation>
    <scope>NUCLEOTIDE SEQUENCE [LARGE SCALE GENOMIC DNA]</scope>
    <source>
        <strain evidence="8">ATCC 9039 / DSM 1715 / NCIMB 8712</strain>
    </source>
</reference>
<accession>B2IIK8</accession>
<dbReference type="Gene3D" id="3.30.465.10">
    <property type="match status" value="1"/>
</dbReference>
<dbReference type="InterPro" id="IPR036318">
    <property type="entry name" value="FAD-bd_PCMH-like_sf"/>
</dbReference>
<dbReference type="InterPro" id="IPR005170">
    <property type="entry name" value="Transptr-assoc_dom"/>
</dbReference>
<feature type="region of interest" description="Disordered" evidence="5">
    <location>
        <begin position="1"/>
        <end position="23"/>
    </location>
</feature>
<dbReference type="Proteomes" id="UP000001695">
    <property type="component" value="Chromosome"/>
</dbReference>
<dbReference type="InterPro" id="IPR046342">
    <property type="entry name" value="CBS_dom_sf"/>
</dbReference>
<dbReference type="GO" id="GO:0050660">
    <property type="term" value="F:flavin adenine dinucleotide binding"/>
    <property type="evidence" value="ECO:0007669"/>
    <property type="project" value="InterPro"/>
</dbReference>
<evidence type="ECO:0000256" key="2">
    <source>
        <dbReference type="ARBA" id="ARBA00022737"/>
    </source>
</evidence>
<evidence type="ECO:0000256" key="3">
    <source>
        <dbReference type="ARBA" id="ARBA00023122"/>
    </source>
</evidence>
<dbReference type="InterPro" id="IPR044751">
    <property type="entry name" value="Ion_transp-like_CBS"/>
</dbReference>
<keyword evidence="3 4" id="KW-0129">CBS domain</keyword>
<dbReference type="Pfam" id="PF00571">
    <property type="entry name" value="CBS"/>
    <property type="match status" value="2"/>
</dbReference>
<sequence length="344" mass="37191">MSERDTYAAGENAVPDRGGQGQRPNLIDRLRLLFGLGGPTIRDELQEALSDTATDAEISPQQRTMLKNVLGLHEVRVEDVMVPRTDIIAVSLDSTLAEVLDLFRSAGHSRLPVHGDTLDDPRGMVHIRDFVDYLAGLALPETETVPSHADKTPPAVVKTLAGPYKLDIGATTLAEAKILRPVLFVPPSMPVLDLLVKMQATRTHMALVIDEYGGTDGLASIEDIVEMIVGDIEDEHDLEESPKIEATEDGAFIVDARADLEEVGAVTGIDFEAMDVTESFDTLGGLITAMMGHVPVRGEMIEEGTLSFEILDADRQKIERIKIYGAPGGRVGEETGYVAEKGKA</sequence>
<dbReference type="GO" id="GO:0005886">
    <property type="term" value="C:plasma membrane"/>
    <property type="evidence" value="ECO:0007669"/>
    <property type="project" value="TreeGrafter"/>
</dbReference>
<feature type="domain" description="CBS" evidence="6">
    <location>
        <begin position="178"/>
        <end position="238"/>
    </location>
</feature>
<dbReference type="SUPFAM" id="SSF54631">
    <property type="entry name" value="CBS-domain pair"/>
    <property type="match status" value="1"/>
</dbReference>
<evidence type="ECO:0000259" key="6">
    <source>
        <dbReference type="PROSITE" id="PS51371"/>
    </source>
</evidence>
<dbReference type="RefSeq" id="WP_012384058.1">
    <property type="nucleotide sequence ID" value="NC_010581.1"/>
</dbReference>
<dbReference type="CDD" id="cd04590">
    <property type="entry name" value="CBS_pair_CorC_HlyC_assoc"/>
    <property type="match status" value="1"/>
</dbReference>
<dbReference type="Gene3D" id="3.10.580.10">
    <property type="entry name" value="CBS-domain"/>
    <property type="match status" value="1"/>
</dbReference>
<dbReference type="InterPro" id="IPR016169">
    <property type="entry name" value="FAD-bd_PCMH_sub2"/>
</dbReference>
<comment type="similarity">
    <text evidence="1">Belongs to the UPF0053 family. Hemolysin C subfamily.</text>
</comment>
<evidence type="ECO:0000256" key="5">
    <source>
        <dbReference type="SAM" id="MobiDB-lite"/>
    </source>
</evidence>
<dbReference type="HOGENOM" id="CLU_015237_3_1_5"/>
<dbReference type="AlphaFoldDB" id="B2IIK8"/>
<organism evidence="7 8">
    <name type="scientific">Beijerinckia indica subsp. indica (strain ATCC 9039 / DSM 1715 / NCIMB 8712)</name>
    <dbReference type="NCBI Taxonomy" id="395963"/>
    <lineage>
        <taxon>Bacteria</taxon>
        <taxon>Pseudomonadati</taxon>
        <taxon>Pseudomonadota</taxon>
        <taxon>Alphaproteobacteria</taxon>
        <taxon>Hyphomicrobiales</taxon>
        <taxon>Beijerinckiaceae</taxon>
        <taxon>Beijerinckia</taxon>
    </lineage>
</organism>
<dbReference type="KEGG" id="bid:Bind_1058"/>
<proteinExistence type="inferred from homology"/>
<evidence type="ECO:0000313" key="8">
    <source>
        <dbReference type="Proteomes" id="UP000001695"/>
    </source>
</evidence>
<feature type="domain" description="CBS" evidence="6">
    <location>
        <begin position="81"/>
        <end position="141"/>
    </location>
</feature>
<dbReference type="PANTHER" id="PTHR22777:SF27">
    <property type="entry name" value="MAGNESIUM AND COBALT EFFLUX PROTEIN CORC"/>
    <property type="match status" value="1"/>
</dbReference>
<dbReference type="SUPFAM" id="SSF56176">
    <property type="entry name" value="FAD-binding/transporter-associated domain-like"/>
    <property type="match status" value="1"/>
</dbReference>
<dbReference type="PROSITE" id="PS51371">
    <property type="entry name" value="CBS"/>
    <property type="match status" value="2"/>
</dbReference>
<reference evidence="7 8" key="2">
    <citation type="journal article" date="2010" name="J. Bacteriol.">
        <title>Complete genome sequence of Beijerinckia indica subsp. indica.</title>
        <authorList>
            <person name="Tamas I."/>
            <person name="Dedysh S.N."/>
            <person name="Liesack W."/>
            <person name="Stott M.B."/>
            <person name="Alam M."/>
            <person name="Murrell J.C."/>
            <person name="Dunfield P.F."/>
        </authorList>
    </citation>
    <scope>NUCLEOTIDE SEQUENCE [LARGE SCALE GENOMIC DNA]</scope>
    <source>
        <strain evidence="8">ATCC 9039 / DSM 1715 / NCIMB 8712</strain>
    </source>
</reference>
<gene>
    <name evidence="7" type="ordered locus">Bind_1058</name>
</gene>
<dbReference type="SMART" id="SM00116">
    <property type="entry name" value="CBS"/>
    <property type="match status" value="2"/>
</dbReference>
<dbReference type="InterPro" id="IPR000644">
    <property type="entry name" value="CBS_dom"/>
</dbReference>
<dbReference type="Pfam" id="PF03471">
    <property type="entry name" value="CorC_HlyC"/>
    <property type="match status" value="1"/>
</dbReference>
<dbReference type="OrthoDB" id="9797674at2"/>
<dbReference type="SMART" id="SM01091">
    <property type="entry name" value="CorC_HlyC"/>
    <property type="match status" value="1"/>
</dbReference>
<dbReference type="eggNOG" id="COG1253">
    <property type="taxonomic scope" value="Bacteria"/>
</dbReference>
<keyword evidence="8" id="KW-1185">Reference proteome</keyword>
<dbReference type="EMBL" id="CP001016">
    <property type="protein sequence ID" value="ACB94701.1"/>
    <property type="molecule type" value="Genomic_DNA"/>
</dbReference>
<evidence type="ECO:0000313" key="7">
    <source>
        <dbReference type="EMBL" id="ACB94701.1"/>
    </source>
</evidence>
<evidence type="ECO:0000256" key="1">
    <source>
        <dbReference type="ARBA" id="ARBA00006446"/>
    </source>
</evidence>
<protein>
    <submittedName>
        <fullName evidence="7">CBS domain containing protein</fullName>
    </submittedName>
</protein>
<keyword evidence="2" id="KW-0677">Repeat</keyword>
<dbReference type="STRING" id="395963.Bind_1058"/>
<name>B2IIK8_BEII9</name>
<evidence type="ECO:0000256" key="4">
    <source>
        <dbReference type="PROSITE-ProRule" id="PRU00703"/>
    </source>
</evidence>
<dbReference type="PANTHER" id="PTHR22777">
    <property type="entry name" value="HEMOLYSIN-RELATED"/>
    <property type="match status" value="1"/>
</dbReference>